<dbReference type="AlphaFoldDB" id="A0AAE3FSB7"/>
<evidence type="ECO:0000313" key="2">
    <source>
        <dbReference type="EMBL" id="MCL9814160.1"/>
    </source>
</evidence>
<comment type="caution">
    <text evidence="2">The sequence shown here is derived from an EMBL/GenBank/DDBJ whole genome shotgun (WGS) entry which is preliminary data.</text>
</comment>
<protein>
    <submittedName>
        <fullName evidence="2">Uncharacterized protein</fullName>
    </submittedName>
</protein>
<dbReference type="EMBL" id="JAKRVY010000005">
    <property type="protein sequence ID" value="MCL9814160.1"/>
    <property type="molecule type" value="Genomic_DNA"/>
</dbReference>
<feature type="region of interest" description="Disordered" evidence="1">
    <location>
        <begin position="135"/>
        <end position="154"/>
    </location>
</feature>
<dbReference type="Pfam" id="PF23424">
    <property type="entry name" value="DUF7112"/>
    <property type="match status" value="1"/>
</dbReference>
<gene>
    <name evidence="2" type="ORF">AArcSt11_10900</name>
</gene>
<organism evidence="2 3">
    <name type="scientific">Natranaeroarchaeum aerophilus</name>
    <dbReference type="NCBI Taxonomy" id="2917711"/>
    <lineage>
        <taxon>Archaea</taxon>
        <taxon>Methanobacteriati</taxon>
        <taxon>Methanobacteriota</taxon>
        <taxon>Stenosarchaea group</taxon>
        <taxon>Halobacteria</taxon>
        <taxon>Halobacteriales</taxon>
        <taxon>Natronoarchaeaceae</taxon>
        <taxon>Natranaeroarchaeum</taxon>
    </lineage>
</organism>
<reference evidence="2 3" key="1">
    <citation type="journal article" date="2022" name="Syst. Appl. Microbiol.">
        <title>Natronocalculus amylovorans gen. nov., sp. nov., and Natranaeroarchaeum aerophilus sp. nov., dominant culturable amylolytic natronoarchaea from hypersaline soda lakes in southwestern Siberia.</title>
        <authorList>
            <person name="Sorokin D.Y."/>
            <person name="Elcheninov A.G."/>
            <person name="Khizhniak T.V."/>
            <person name="Koenen M."/>
            <person name="Bale N.J."/>
            <person name="Damste J.S.S."/>
            <person name="Kublanov I.V."/>
        </authorList>
    </citation>
    <scope>NUCLEOTIDE SEQUENCE [LARGE SCALE GENOMIC DNA]</scope>
    <source>
        <strain evidence="2 3">AArc-St1-1</strain>
    </source>
</reference>
<evidence type="ECO:0000313" key="3">
    <source>
        <dbReference type="Proteomes" id="UP001202674"/>
    </source>
</evidence>
<dbReference type="Proteomes" id="UP001202674">
    <property type="component" value="Unassembled WGS sequence"/>
</dbReference>
<dbReference type="RefSeq" id="WP_250597027.1">
    <property type="nucleotide sequence ID" value="NZ_JAKRVY010000005.1"/>
</dbReference>
<accession>A0AAE3FSB7</accession>
<name>A0AAE3FSB7_9EURY</name>
<proteinExistence type="predicted"/>
<dbReference type="InterPro" id="IPR055536">
    <property type="entry name" value="DUF7112"/>
</dbReference>
<evidence type="ECO:0000256" key="1">
    <source>
        <dbReference type="SAM" id="MobiDB-lite"/>
    </source>
</evidence>
<keyword evidence="3" id="KW-1185">Reference proteome</keyword>
<sequence length="154" mass="16736">MMPPEYRAMADRLPSDHDSISTDRATLVRRGGTSRPAVELPADSSVEYPSDEVVRVVIDGDERHARVTDSASGLRIPGVYDDPSFARDPGSAPNRLVEWIEAAALELGGSVLVDEIEPGFKYGLRAPGERVVYEATESPDDSLASIAKQVEQNR</sequence>